<dbReference type="InterPro" id="IPR006860">
    <property type="entry name" value="FecR"/>
</dbReference>
<evidence type="ECO:0000259" key="1">
    <source>
        <dbReference type="Pfam" id="PF04773"/>
    </source>
</evidence>
<evidence type="ECO:0000313" key="5">
    <source>
        <dbReference type="Proteomes" id="UP000441404"/>
    </source>
</evidence>
<dbReference type="Pfam" id="PF16220">
    <property type="entry name" value="DUF4880"/>
    <property type="match status" value="1"/>
</dbReference>
<evidence type="ECO:0000313" key="4">
    <source>
        <dbReference type="EMBL" id="MQT91885.1"/>
    </source>
</evidence>
<organism evidence="3 5">
    <name type="scientific">Pseudomonas helleri</name>
    <dbReference type="NCBI Taxonomy" id="1608996"/>
    <lineage>
        <taxon>Bacteria</taxon>
        <taxon>Pseudomonadati</taxon>
        <taxon>Pseudomonadota</taxon>
        <taxon>Gammaproteobacteria</taxon>
        <taxon>Pseudomonadales</taxon>
        <taxon>Pseudomonadaceae</taxon>
        <taxon>Pseudomonas</taxon>
    </lineage>
</organism>
<sequence>MLHRSDGAGALTDRARSGLPATVKVAIDWMVFLDSGNAQPCDKSAFEVWLGADPSHRQAWESLNYALSSPFHQVAQAERESPGTAGAATRALRSSGISLERRRLLRNGSVMMLLLGLSGSLMFARRKPLDSLLSDLSTGTGERKHITLSDGSQLTLNARTTVDIDFSAQLRRVRLKQGELSIQVAADKTRPLEVWTDHGSARALGTRFSMRQMDQYSVVGVQQHSVHVRTLCGQQAVITDGHALRFSDTALFPLPDDSSRLDAWVNGLLEVEDESLGAVIEALRPYRYGLIRVSSAAARLRVFGVFALDHSDQALQSLAQVLPINVSRFGPVTLIDVQ</sequence>
<dbReference type="PIRSF" id="PIRSF018266">
    <property type="entry name" value="FecR"/>
    <property type="match status" value="1"/>
</dbReference>
<dbReference type="PANTHER" id="PTHR30273">
    <property type="entry name" value="PERIPLASMIC SIGNAL SENSOR AND SIGMA FACTOR ACTIVATOR FECR-RELATED"/>
    <property type="match status" value="1"/>
</dbReference>
<evidence type="ECO:0000259" key="2">
    <source>
        <dbReference type="Pfam" id="PF16220"/>
    </source>
</evidence>
<dbReference type="Proteomes" id="UP000489190">
    <property type="component" value="Unassembled WGS sequence"/>
</dbReference>
<dbReference type="InterPro" id="IPR012373">
    <property type="entry name" value="Ferrdict_sens_TM"/>
</dbReference>
<dbReference type="PANTHER" id="PTHR30273:SF2">
    <property type="entry name" value="PROTEIN FECR"/>
    <property type="match status" value="1"/>
</dbReference>
<proteinExistence type="predicted"/>
<dbReference type="GO" id="GO:0016989">
    <property type="term" value="F:sigma factor antagonist activity"/>
    <property type="evidence" value="ECO:0007669"/>
    <property type="project" value="TreeGrafter"/>
</dbReference>
<gene>
    <name evidence="4" type="ORF">GHO39_22505</name>
    <name evidence="3" type="ORF">GHO40_12615</name>
</gene>
<reference evidence="5 6" key="1">
    <citation type="submission" date="2019-10" db="EMBL/GenBank/DDBJ databases">
        <title>Evaluation of single-gene subtyping targets for Pseudomonas.</title>
        <authorList>
            <person name="Reichler S.J."/>
            <person name="Orsi R.H."/>
            <person name="Wiedmann M."/>
            <person name="Martin N.H."/>
            <person name="Murphy S.I."/>
        </authorList>
    </citation>
    <scope>NUCLEOTIDE SEQUENCE [LARGE SCALE GENOMIC DNA]</scope>
    <source>
        <strain evidence="4 6">FSL R10-3254</strain>
        <strain evidence="3 5">FSL R10-3257</strain>
    </source>
</reference>
<name>A0A6A7YJ12_9PSED</name>
<dbReference type="Pfam" id="PF04773">
    <property type="entry name" value="FecR"/>
    <property type="match status" value="1"/>
</dbReference>
<accession>A0A6A7YJ12</accession>
<dbReference type="AlphaFoldDB" id="A0A6A7YJ12"/>
<feature type="domain" description="FecR N-terminal" evidence="2">
    <location>
        <begin position="26"/>
        <end position="62"/>
    </location>
</feature>
<dbReference type="EMBL" id="WIWJ01000019">
    <property type="protein sequence ID" value="MQT47569.1"/>
    <property type="molecule type" value="Genomic_DNA"/>
</dbReference>
<dbReference type="Proteomes" id="UP000441404">
    <property type="component" value="Unassembled WGS sequence"/>
</dbReference>
<evidence type="ECO:0000313" key="3">
    <source>
        <dbReference type="EMBL" id="MQT47569.1"/>
    </source>
</evidence>
<dbReference type="EMBL" id="WIWI01000077">
    <property type="protein sequence ID" value="MQT91885.1"/>
    <property type="molecule type" value="Genomic_DNA"/>
</dbReference>
<protein>
    <submittedName>
        <fullName evidence="3">DUF4880 domain-containing protein</fullName>
    </submittedName>
</protein>
<dbReference type="InterPro" id="IPR032623">
    <property type="entry name" value="FecR_N"/>
</dbReference>
<comment type="caution">
    <text evidence="3">The sequence shown here is derived from an EMBL/GenBank/DDBJ whole genome shotgun (WGS) entry which is preliminary data.</text>
</comment>
<feature type="domain" description="FecR protein" evidence="1">
    <location>
        <begin position="135"/>
        <end position="226"/>
    </location>
</feature>
<evidence type="ECO:0000313" key="6">
    <source>
        <dbReference type="Proteomes" id="UP000489190"/>
    </source>
</evidence>
<dbReference type="Gene3D" id="2.60.120.1440">
    <property type="match status" value="1"/>
</dbReference>